<feature type="compositionally biased region" description="Polar residues" evidence="1">
    <location>
        <begin position="1"/>
        <end position="19"/>
    </location>
</feature>
<feature type="region of interest" description="Disordered" evidence="1">
    <location>
        <begin position="47"/>
        <end position="114"/>
    </location>
</feature>
<gene>
    <name evidence="2" type="ORF">H1R20_g5044</name>
</gene>
<protein>
    <submittedName>
        <fullName evidence="2">Uncharacterized protein</fullName>
    </submittedName>
</protein>
<keyword evidence="3" id="KW-1185">Reference proteome</keyword>
<evidence type="ECO:0000313" key="2">
    <source>
        <dbReference type="EMBL" id="KAJ2932058.1"/>
    </source>
</evidence>
<reference evidence="2" key="1">
    <citation type="submission" date="2022-06" db="EMBL/GenBank/DDBJ databases">
        <title>Genome Sequence of Candolleomyces eurysporus.</title>
        <authorList>
            <person name="Buettner E."/>
        </authorList>
    </citation>
    <scope>NUCLEOTIDE SEQUENCE</scope>
    <source>
        <strain evidence="2">VTCC 930004</strain>
    </source>
</reference>
<dbReference type="EMBL" id="JANBPK010000784">
    <property type="protein sequence ID" value="KAJ2932058.1"/>
    <property type="molecule type" value="Genomic_DNA"/>
</dbReference>
<proteinExistence type="predicted"/>
<accession>A0A9W8JJP3</accession>
<evidence type="ECO:0000313" key="3">
    <source>
        <dbReference type="Proteomes" id="UP001140091"/>
    </source>
</evidence>
<evidence type="ECO:0000256" key="1">
    <source>
        <dbReference type="SAM" id="MobiDB-lite"/>
    </source>
</evidence>
<comment type="caution">
    <text evidence="2">The sequence shown here is derived from an EMBL/GenBank/DDBJ whole genome shotgun (WGS) entry which is preliminary data.</text>
</comment>
<dbReference type="AlphaFoldDB" id="A0A9W8JJP3"/>
<organism evidence="2 3">
    <name type="scientific">Candolleomyces eurysporus</name>
    <dbReference type="NCBI Taxonomy" id="2828524"/>
    <lineage>
        <taxon>Eukaryota</taxon>
        <taxon>Fungi</taxon>
        <taxon>Dikarya</taxon>
        <taxon>Basidiomycota</taxon>
        <taxon>Agaricomycotina</taxon>
        <taxon>Agaricomycetes</taxon>
        <taxon>Agaricomycetidae</taxon>
        <taxon>Agaricales</taxon>
        <taxon>Agaricineae</taxon>
        <taxon>Psathyrellaceae</taxon>
        <taxon>Candolleomyces</taxon>
    </lineage>
</organism>
<sequence length="114" mass="13003">MPEQPSSQAQENHSDSFQTAREVPVAPVFIYIDQSYTIYNTYRNSQNRTTTETTNSNNVSSTQARNSTLNGDSKWTFQTERPNDETPGQSHPTTSGTQMDFNTQNRDKRHQGRL</sequence>
<feature type="compositionally biased region" description="Low complexity" evidence="1">
    <location>
        <begin position="47"/>
        <end position="62"/>
    </location>
</feature>
<dbReference type="Proteomes" id="UP001140091">
    <property type="component" value="Unassembled WGS sequence"/>
</dbReference>
<feature type="non-terminal residue" evidence="2">
    <location>
        <position position="1"/>
    </location>
</feature>
<feature type="compositionally biased region" description="Polar residues" evidence="1">
    <location>
        <begin position="63"/>
        <end position="104"/>
    </location>
</feature>
<name>A0A9W8JJP3_9AGAR</name>
<feature type="region of interest" description="Disordered" evidence="1">
    <location>
        <begin position="1"/>
        <end position="23"/>
    </location>
</feature>